<name>A0A6G1EXR0_9ORYZ</name>
<reference evidence="1 2" key="1">
    <citation type="submission" date="2019-11" db="EMBL/GenBank/DDBJ databases">
        <title>Whole genome sequence of Oryza granulata.</title>
        <authorList>
            <person name="Li W."/>
        </authorList>
    </citation>
    <scope>NUCLEOTIDE SEQUENCE [LARGE SCALE GENOMIC DNA]</scope>
    <source>
        <strain evidence="2">cv. Menghai</strain>
        <tissue evidence="1">Leaf</tissue>
    </source>
</reference>
<comment type="caution">
    <text evidence="1">The sequence shown here is derived from an EMBL/GenBank/DDBJ whole genome shotgun (WGS) entry which is preliminary data.</text>
</comment>
<dbReference type="Proteomes" id="UP000479710">
    <property type="component" value="Unassembled WGS sequence"/>
</dbReference>
<accession>A0A6G1EXR0</accession>
<evidence type="ECO:0000313" key="2">
    <source>
        <dbReference type="Proteomes" id="UP000479710"/>
    </source>
</evidence>
<proteinExistence type="predicted"/>
<gene>
    <name evidence="1" type="ORF">E2562_021436</name>
</gene>
<organism evidence="1 2">
    <name type="scientific">Oryza meyeriana var. granulata</name>
    <dbReference type="NCBI Taxonomy" id="110450"/>
    <lineage>
        <taxon>Eukaryota</taxon>
        <taxon>Viridiplantae</taxon>
        <taxon>Streptophyta</taxon>
        <taxon>Embryophyta</taxon>
        <taxon>Tracheophyta</taxon>
        <taxon>Spermatophyta</taxon>
        <taxon>Magnoliopsida</taxon>
        <taxon>Liliopsida</taxon>
        <taxon>Poales</taxon>
        <taxon>Poaceae</taxon>
        <taxon>BOP clade</taxon>
        <taxon>Oryzoideae</taxon>
        <taxon>Oryzeae</taxon>
        <taxon>Oryzinae</taxon>
        <taxon>Oryza</taxon>
        <taxon>Oryza meyeriana</taxon>
    </lineage>
</organism>
<sequence>MALVEEGRRRRQTRLEVAAPVDGLKAASLVEGVGGGGGGMEAVVPAFTERSCRGRGGSGQIWTTEEWGGTVLVGRRVEKQPWRRPREELGHAATVGWAWGGHLRHTGSGRTPLH</sequence>
<evidence type="ECO:0000313" key="1">
    <source>
        <dbReference type="EMBL" id="KAF0929423.1"/>
    </source>
</evidence>
<dbReference type="AlphaFoldDB" id="A0A6G1EXR0"/>
<keyword evidence="2" id="KW-1185">Reference proteome</keyword>
<protein>
    <recommendedName>
        <fullName evidence="3">DUF834 domain-containing protein</fullName>
    </recommendedName>
</protein>
<dbReference type="EMBL" id="SPHZ02000002">
    <property type="protein sequence ID" value="KAF0929423.1"/>
    <property type="molecule type" value="Genomic_DNA"/>
</dbReference>
<evidence type="ECO:0008006" key="3">
    <source>
        <dbReference type="Google" id="ProtNLM"/>
    </source>
</evidence>